<organism evidence="5 6">
    <name type="scientific">Microtus ochrogaster</name>
    <name type="common">Prairie vole</name>
    <dbReference type="NCBI Taxonomy" id="79684"/>
    <lineage>
        <taxon>Eukaryota</taxon>
        <taxon>Metazoa</taxon>
        <taxon>Chordata</taxon>
        <taxon>Craniata</taxon>
        <taxon>Vertebrata</taxon>
        <taxon>Euteleostomi</taxon>
        <taxon>Mammalia</taxon>
        <taxon>Eutheria</taxon>
        <taxon>Euarchontoglires</taxon>
        <taxon>Glires</taxon>
        <taxon>Rodentia</taxon>
        <taxon>Myomorpha</taxon>
        <taxon>Muroidea</taxon>
        <taxon>Cricetidae</taxon>
        <taxon>Arvicolinae</taxon>
        <taxon>Microtus</taxon>
    </lineage>
</organism>
<gene>
    <name evidence="5" type="ORF">LTLLF_128895</name>
</gene>
<protein>
    <submittedName>
        <fullName evidence="5">Coagulation factor V</fullName>
    </submittedName>
</protein>
<keyword evidence="3" id="KW-0732">Signal</keyword>
<evidence type="ECO:0000259" key="4">
    <source>
        <dbReference type="Pfam" id="PF07732"/>
    </source>
</evidence>
<dbReference type="Pfam" id="PF07732">
    <property type="entry name" value="Cu-oxidase_3"/>
    <property type="match status" value="1"/>
</dbReference>
<feature type="compositionally biased region" description="Polar residues" evidence="2">
    <location>
        <begin position="644"/>
        <end position="658"/>
    </location>
</feature>
<feature type="region of interest" description="Disordered" evidence="2">
    <location>
        <begin position="236"/>
        <end position="281"/>
    </location>
</feature>
<comment type="similarity">
    <text evidence="1">Belongs to the multicopper oxidase family.</text>
</comment>
<evidence type="ECO:0000256" key="1">
    <source>
        <dbReference type="ARBA" id="ARBA00010609"/>
    </source>
</evidence>
<feature type="chain" id="PRO_5035157031" evidence="3">
    <location>
        <begin position="20"/>
        <end position="1029"/>
    </location>
</feature>
<accession>A0A8J6GR92</accession>
<feature type="compositionally biased region" description="Polar residues" evidence="2">
    <location>
        <begin position="755"/>
        <end position="764"/>
    </location>
</feature>
<evidence type="ECO:0000313" key="5">
    <source>
        <dbReference type="EMBL" id="KAH0515684.1"/>
    </source>
</evidence>
<feature type="region of interest" description="Disordered" evidence="2">
    <location>
        <begin position="755"/>
        <end position="789"/>
    </location>
</feature>
<evidence type="ECO:0000256" key="3">
    <source>
        <dbReference type="SAM" id="SignalP"/>
    </source>
</evidence>
<feature type="compositionally biased region" description="Polar residues" evidence="2">
    <location>
        <begin position="560"/>
        <end position="569"/>
    </location>
</feature>
<feature type="region of interest" description="Disordered" evidence="2">
    <location>
        <begin position="400"/>
        <end position="430"/>
    </location>
</feature>
<feature type="compositionally biased region" description="Polar residues" evidence="2">
    <location>
        <begin position="597"/>
        <end position="627"/>
    </location>
</feature>
<dbReference type="AlphaFoldDB" id="A0A8J6GR92"/>
<evidence type="ECO:0000256" key="2">
    <source>
        <dbReference type="SAM" id="MobiDB-lite"/>
    </source>
</evidence>
<feature type="region of interest" description="Disordered" evidence="2">
    <location>
        <begin position="801"/>
        <end position="820"/>
    </location>
</feature>
<feature type="compositionally biased region" description="Polar residues" evidence="2">
    <location>
        <begin position="400"/>
        <end position="420"/>
    </location>
</feature>
<dbReference type="Gene3D" id="2.60.40.420">
    <property type="entry name" value="Cupredoxins - blue copper proteins"/>
    <property type="match status" value="2"/>
</dbReference>
<dbReference type="InterPro" id="IPR008972">
    <property type="entry name" value="Cupredoxin"/>
</dbReference>
<dbReference type="InterPro" id="IPR011707">
    <property type="entry name" value="Cu-oxidase-like_N"/>
</dbReference>
<reference evidence="5" key="1">
    <citation type="submission" date="2020-03" db="EMBL/GenBank/DDBJ databases">
        <title>Studies in the Genomics of Life Span.</title>
        <authorList>
            <person name="Glass D."/>
        </authorList>
    </citation>
    <scope>NUCLEOTIDE SEQUENCE</scope>
    <source>
        <strain evidence="5">LTLLF</strain>
        <tissue evidence="5">Muscle</tissue>
    </source>
</reference>
<sequence>MSIEAFVWAVIMGPRVVQAWHLTDFTLSALNGYVPESISTLGFCFDDTVQWHFCSVGIYDDILTIHFTGHSFIYGKKHEDTLTLFPMSGESVTVTMDNVGTWMLTTMNSNPRHKNLRLRFRDVKCIRNDDDEDSYEIYEPFVPTPDSMTTRKIHDSLENEFSIESEDEDYQYLLASSLGIRSFRNSSWNQEEDEFNLTALALENSSESIFPNIDKVNDSKSSPGNLSGIASNNLKESQQTLPGSGATMTGTLPEDLTGLGENSVLNSPTEHHSSSYYEHDVEDSQSDITVVHLLPLGEKGSGSQGHAKHKKAKLGRAHLMKYRFPQIKVPAQKTRRHSNPKNTNAGVRSSEEIPTDLFLLKQTNTSNFLDREWYLASEKSSYEIIPANGEDTAVDKLQNGPQNQNISGPWDNNTSTTKTTGKPHDLPMFSGIRRKSPQVRQEKGNRNFNNGQFIKTRKKKKDKKMAIHSLLSPRGFHPLRGHAQPTFLDQRLNHSLLPHKSNETALPIDLNQTSPLTSVDRSLPHHHQGPPHGSRQMSSALDVYQSLPPEEQSPIFPTQDPDQTHSTTDLSHRSFPPEPSQGLDYDLSHESYPEDIGQTSFFPDQSQKSLSSEDGQASPSSDPSLFTISPELDQTIISPDLGQMTLSPDDNQKTSSPDLGQVPLYPDDYQMPSSPDLGQVPFSPDDNQKAFPHDLSLLPLSPEFDEPVLSQDLDQMPQSSDLSQVTLSPDLSLLTLSPDFDEIILSPDLSQVTLSPDLIQTSPPLNHRHETASEDPDQASDPSYSGQFLPLPELNQTLLHPDLIHTPSPSPSPQLNNTSKSTELNPLVVVGLSRVDGDDVEIISNEELESIDDDYTEDYYVNYNDPYKTDTRTDTNSSRNPDTIAACEMDSEDSDAIPRDTTYKKVVFRKYLDSTFTRRDPRAEYEEHLGILGPVIRAEVDDVIQVRFKNLASRPYSLHAHGLFYEKSSEGKTYEDDSPEWFQEDNAVQPNSSYTYVWHATERSGPENAGSACRAWAYYSAVNVVGFEF</sequence>
<feature type="signal peptide" evidence="3">
    <location>
        <begin position="1"/>
        <end position="19"/>
    </location>
</feature>
<feature type="compositionally biased region" description="Polar residues" evidence="2">
    <location>
        <begin position="236"/>
        <end position="250"/>
    </location>
</feature>
<dbReference type="SUPFAM" id="SSF49503">
    <property type="entry name" value="Cupredoxins"/>
    <property type="match status" value="2"/>
</dbReference>
<dbReference type="EMBL" id="JAATJU010020805">
    <property type="protein sequence ID" value="KAH0515684.1"/>
    <property type="molecule type" value="Genomic_DNA"/>
</dbReference>
<evidence type="ECO:0000313" key="6">
    <source>
        <dbReference type="Proteomes" id="UP000710432"/>
    </source>
</evidence>
<dbReference type="GO" id="GO:0005507">
    <property type="term" value="F:copper ion binding"/>
    <property type="evidence" value="ECO:0007669"/>
    <property type="project" value="InterPro"/>
</dbReference>
<feature type="domain" description="Plastocyanin-like" evidence="4">
    <location>
        <begin position="931"/>
        <end position="1005"/>
    </location>
</feature>
<name>A0A8J6GR92_MICOH</name>
<proteinExistence type="inferred from homology"/>
<feature type="region of interest" description="Disordered" evidence="2">
    <location>
        <begin position="641"/>
        <end position="693"/>
    </location>
</feature>
<feature type="compositionally biased region" description="Basic and acidic residues" evidence="2">
    <location>
        <begin position="269"/>
        <end position="279"/>
    </location>
</feature>
<feature type="region of interest" description="Disordered" evidence="2">
    <location>
        <begin position="514"/>
        <end position="627"/>
    </location>
</feature>
<dbReference type="Proteomes" id="UP000710432">
    <property type="component" value="Unassembled WGS sequence"/>
</dbReference>
<comment type="caution">
    <text evidence="5">The sequence shown here is derived from an EMBL/GenBank/DDBJ whole genome shotgun (WGS) entry which is preliminary data.</text>
</comment>